<accession>A0A915DET7</accession>
<evidence type="ECO:0000313" key="2">
    <source>
        <dbReference type="WBParaSite" id="jg18493"/>
    </source>
</evidence>
<evidence type="ECO:0000313" key="1">
    <source>
        <dbReference type="Proteomes" id="UP000887574"/>
    </source>
</evidence>
<dbReference type="PANTHER" id="PTHR13170:SF16">
    <property type="entry name" value="PROTEIN O-GLCNACASE"/>
    <property type="match status" value="1"/>
</dbReference>
<dbReference type="AlphaFoldDB" id="A0A915DET7"/>
<dbReference type="Proteomes" id="UP000887574">
    <property type="component" value="Unplaced"/>
</dbReference>
<keyword evidence="1" id="KW-1185">Reference proteome</keyword>
<name>A0A915DET7_9BILA</name>
<dbReference type="Gene3D" id="3.40.630.30">
    <property type="match status" value="1"/>
</dbReference>
<dbReference type="WBParaSite" id="jg18493">
    <property type="protein sequence ID" value="jg18493"/>
    <property type="gene ID" value="jg18493"/>
</dbReference>
<proteinExistence type="predicted"/>
<organism evidence="1 2">
    <name type="scientific">Ditylenchus dipsaci</name>
    <dbReference type="NCBI Taxonomy" id="166011"/>
    <lineage>
        <taxon>Eukaryota</taxon>
        <taxon>Metazoa</taxon>
        <taxon>Ecdysozoa</taxon>
        <taxon>Nematoda</taxon>
        <taxon>Chromadorea</taxon>
        <taxon>Rhabditida</taxon>
        <taxon>Tylenchina</taxon>
        <taxon>Tylenchomorpha</taxon>
        <taxon>Sphaerularioidea</taxon>
        <taxon>Anguinidae</taxon>
        <taxon>Anguininae</taxon>
        <taxon>Ditylenchus</taxon>
    </lineage>
</organism>
<dbReference type="GO" id="GO:0016231">
    <property type="term" value="F:beta-N-acetylglucosaminidase activity"/>
    <property type="evidence" value="ECO:0007669"/>
    <property type="project" value="TreeGrafter"/>
</dbReference>
<reference evidence="2" key="1">
    <citation type="submission" date="2022-11" db="UniProtKB">
        <authorList>
            <consortium name="WormBaseParasite"/>
        </authorList>
    </citation>
    <scope>IDENTIFICATION</scope>
</reference>
<dbReference type="InterPro" id="IPR051822">
    <property type="entry name" value="Glycosyl_Hydrolase_84"/>
</dbReference>
<protein>
    <submittedName>
        <fullName evidence="2">Uncharacterized protein</fullName>
    </submittedName>
</protein>
<sequence length="295" mass="33580">MAQGNLLMSPLAESGSWWTSEIDVEPWALGGGLLPTWLLAQLADLFTIKFSIPLTLTCYSIRPIVGKELDKEMVYQLLASEQEKTFVETISKSKCEELFFDKFFSAYFKYGRPAHHFVAEEFNGNSNGEDGVCLPSQQPFFSLCVGLLDVLGLIEEEYRNQFLPQYRAKYIKVIEQEEQHQFNDKAQHVQMLNQDIDNSPVLHVPQELLTKYPSMVEIRWRSFSTEAVAVRRLIHVLAATLALNGSKGFFTIISASNTEKIELLSRLGLHKLDDQISGDYWNKEQGDYCIMGHAL</sequence>
<dbReference type="GO" id="GO:0009100">
    <property type="term" value="P:glycoprotein metabolic process"/>
    <property type="evidence" value="ECO:0007669"/>
    <property type="project" value="TreeGrafter"/>
</dbReference>
<dbReference type="PANTHER" id="PTHR13170">
    <property type="entry name" value="O-GLCNACASE"/>
    <property type="match status" value="1"/>
</dbReference>